<dbReference type="InterPro" id="IPR010987">
    <property type="entry name" value="Glutathione-S-Trfase_C-like"/>
</dbReference>
<evidence type="ECO:0000256" key="3">
    <source>
        <dbReference type="ARBA" id="ARBA00022691"/>
    </source>
</evidence>
<dbReference type="SUPFAM" id="SSF47616">
    <property type="entry name" value="GST C-terminal domain-like"/>
    <property type="match status" value="1"/>
</dbReference>
<name>A0A9W7GNA6_9STRA</name>
<dbReference type="InterPro" id="IPR004045">
    <property type="entry name" value="Glutathione_S-Trfase_N"/>
</dbReference>
<keyword evidence="3 4" id="KW-0949">S-adenosyl-L-methionine</keyword>
<evidence type="ECO:0000259" key="6">
    <source>
        <dbReference type="PROSITE" id="PS50405"/>
    </source>
</evidence>
<dbReference type="CDD" id="cd03190">
    <property type="entry name" value="GST_C_Omega_like"/>
    <property type="match status" value="1"/>
</dbReference>
<dbReference type="GO" id="GO:0042054">
    <property type="term" value="F:histone methyltransferase activity"/>
    <property type="evidence" value="ECO:0007669"/>
    <property type="project" value="TreeGrafter"/>
</dbReference>
<evidence type="ECO:0000256" key="5">
    <source>
        <dbReference type="SAM" id="MobiDB-lite"/>
    </source>
</evidence>
<dbReference type="Gene3D" id="1.20.1050.10">
    <property type="match status" value="1"/>
</dbReference>
<dbReference type="FunFam" id="3.40.50.150:FF:000132">
    <property type="entry name" value="Protein arginine N-methyltransferase PRMT10"/>
    <property type="match status" value="1"/>
</dbReference>
<dbReference type="SUPFAM" id="SSF53335">
    <property type="entry name" value="S-adenosyl-L-methionine-dependent methyltransferases"/>
    <property type="match status" value="1"/>
</dbReference>
<dbReference type="SFLD" id="SFLDG01148">
    <property type="entry name" value="Xi_(cytGST)"/>
    <property type="match status" value="1"/>
</dbReference>
<dbReference type="GO" id="GO:0004364">
    <property type="term" value="F:glutathione transferase activity"/>
    <property type="evidence" value="ECO:0007669"/>
    <property type="project" value="InterPro"/>
</dbReference>
<dbReference type="GO" id="GO:0016274">
    <property type="term" value="F:protein-arginine N-methyltransferase activity"/>
    <property type="evidence" value="ECO:0007669"/>
    <property type="project" value="InterPro"/>
</dbReference>
<dbReference type="Pfam" id="PF13410">
    <property type="entry name" value="GST_C_2"/>
    <property type="match status" value="1"/>
</dbReference>
<dbReference type="Pfam" id="PF06325">
    <property type="entry name" value="PrmA"/>
    <property type="match status" value="1"/>
</dbReference>
<reference evidence="8" key="1">
    <citation type="journal article" date="2023" name="Commun. Biol.">
        <title>Genome analysis of Parmales, the sister group of diatoms, reveals the evolutionary specialization of diatoms from phago-mixotrophs to photoautotrophs.</title>
        <authorList>
            <person name="Ban H."/>
            <person name="Sato S."/>
            <person name="Yoshikawa S."/>
            <person name="Yamada K."/>
            <person name="Nakamura Y."/>
            <person name="Ichinomiya M."/>
            <person name="Sato N."/>
            <person name="Blanc-Mathieu R."/>
            <person name="Endo H."/>
            <person name="Kuwata A."/>
            <person name="Ogata H."/>
        </authorList>
    </citation>
    <scope>NUCLEOTIDE SEQUENCE [LARGE SCALE GENOMIC DNA]</scope>
</reference>
<dbReference type="Pfam" id="PF13409">
    <property type="entry name" value="GST_N_2"/>
    <property type="match status" value="1"/>
</dbReference>
<dbReference type="InterPro" id="IPR036249">
    <property type="entry name" value="Thioredoxin-like_sf"/>
</dbReference>
<dbReference type="InterPro" id="IPR016639">
    <property type="entry name" value="GST_Omega/GSH"/>
</dbReference>
<keyword evidence="1 4" id="KW-0489">Methyltransferase</keyword>
<dbReference type="Gene3D" id="3.40.30.10">
    <property type="entry name" value="Glutaredoxin"/>
    <property type="match status" value="1"/>
</dbReference>
<dbReference type="Pfam" id="PF22528">
    <property type="entry name" value="PRMT_C"/>
    <property type="match status" value="1"/>
</dbReference>
<dbReference type="OrthoDB" id="7848332at2759"/>
<dbReference type="Gene3D" id="3.40.50.150">
    <property type="entry name" value="Vaccinia Virus protein VP39"/>
    <property type="match status" value="1"/>
</dbReference>
<accession>A0A9W7GNA6</accession>
<keyword evidence="2 4" id="KW-0808">Transferase</keyword>
<sequence length="789" mass="89457">MSQFANRSEAGEDEIPSFNGSEKAQASDFANYFCSYSQIFHQKQMLSDQNRMAAYHSAIVGNSELFKDKIVMDVGTGSGILACWAAQAGARKVYAIEYTDMAKNAEKVMEANGVSHIVTVVQGAVEDVVLPEGTEGNVDIIISEWMGYFLLRESMLDSLIRARDKYLKPATGLMFPSHCDMYWGPVNDKNERLACQQEYVGSMGDWTEFVEGTKGMYGVDMSCLEANYEKEQEEYYILSSKWSELPSEALLAEPCVVKRFDMATCTIEESKGILPGNASKFSFSNVTSDETTEVSGFAGWFTSDFRSRTDEGGKDAPKVNNPVNLTTAPGPYTHWGQQVFYFKTPIILMAGERTDIDGEIEMMRSKDNARLYNVKVTHQASRYNKTSGVCMHKNGPTEVVYQIPFTTSLQSQQPPIDLRVTMADMKKDDKVWATAEDDLAKGSDQDKYKNEDKVKGAVVRPSVKFLDKVGTSRFPVEAGRYRLYVAEACPWSHRTYMMWKLKGLDKGIVGLTLTGWKLENISFTPPYDDYHGWDFDESEGSESSPNYYKEPNGFSYIEQLYELAHPGFREVYESKGQRPYYSAPVLFDEKEKKIVSTESADIIKMFNSVFDSVGATPIDLAPADLEAEMEAVNSIVYPKINDGVYRCGFSTTQEAYELAYHSHWSGMDAIEERLGNQRFLCGDTFTLSDIRLWVTLARYDSVYFSHFKTNRNRLREMPNLYRYLRDVYRIPGIAETLNLPHIVKHYYFSQRMVNPTAIWPLGGPTTDFFTKDTGDLGYEPYQFPELRDV</sequence>
<dbReference type="InterPro" id="IPR025799">
    <property type="entry name" value="Arg_MeTrfase"/>
</dbReference>
<protein>
    <recommendedName>
        <fullName evidence="6">GST C-terminal domain-containing protein</fullName>
    </recommendedName>
</protein>
<dbReference type="SFLD" id="SFLDG01206">
    <property type="entry name" value="Xi.1"/>
    <property type="match status" value="1"/>
</dbReference>
<dbReference type="PANTHER" id="PTHR11006">
    <property type="entry name" value="PROTEIN ARGININE N-METHYLTRANSFERASE"/>
    <property type="match status" value="1"/>
</dbReference>
<organism evidence="7 8">
    <name type="scientific">Triparma columacea</name>
    <dbReference type="NCBI Taxonomy" id="722753"/>
    <lineage>
        <taxon>Eukaryota</taxon>
        <taxon>Sar</taxon>
        <taxon>Stramenopiles</taxon>
        <taxon>Ochrophyta</taxon>
        <taxon>Bolidophyceae</taxon>
        <taxon>Parmales</taxon>
        <taxon>Triparmaceae</taxon>
        <taxon>Triparma</taxon>
    </lineage>
</organism>
<dbReference type="InterPro" id="IPR029063">
    <property type="entry name" value="SAM-dependent_MTases_sf"/>
</dbReference>
<gene>
    <name evidence="7" type="ORF">TrCOL_g2162</name>
</gene>
<dbReference type="InterPro" id="IPR040079">
    <property type="entry name" value="Glutathione_S-Trfase"/>
</dbReference>
<dbReference type="InterPro" id="IPR055135">
    <property type="entry name" value="PRMT_dom"/>
</dbReference>
<dbReference type="GO" id="GO:0005634">
    <property type="term" value="C:nucleus"/>
    <property type="evidence" value="ECO:0007669"/>
    <property type="project" value="TreeGrafter"/>
</dbReference>
<dbReference type="SFLD" id="SFLDS00019">
    <property type="entry name" value="Glutathione_Transferase_(cytos"/>
    <property type="match status" value="1"/>
</dbReference>
<keyword evidence="8" id="KW-1185">Reference proteome</keyword>
<proteinExistence type="predicted"/>
<dbReference type="EMBL" id="BRYA01000350">
    <property type="protein sequence ID" value="GMI47558.1"/>
    <property type="molecule type" value="Genomic_DNA"/>
</dbReference>
<evidence type="ECO:0000313" key="8">
    <source>
        <dbReference type="Proteomes" id="UP001165065"/>
    </source>
</evidence>
<dbReference type="Proteomes" id="UP001165065">
    <property type="component" value="Unassembled WGS sequence"/>
</dbReference>
<comment type="caution">
    <text evidence="7">The sequence shown here is derived from an EMBL/GenBank/DDBJ whole genome shotgun (WGS) entry which is preliminary data.</text>
</comment>
<dbReference type="PANTHER" id="PTHR11006:SF68">
    <property type="entry name" value="PROTEIN ARGININE N-METHYLTRANSFERASE PRMT10"/>
    <property type="match status" value="1"/>
</dbReference>
<evidence type="ECO:0000256" key="2">
    <source>
        <dbReference type="ARBA" id="ARBA00022679"/>
    </source>
</evidence>
<dbReference type="GO" id="GO:0032259">
    <property type="term" value="P:methylation"/>
    <property type="evidence" value="ECO:0007669"/>
    <property type="project" value="UniProtKB-KW"/>
</dbReference>
<evidence type="ECO:0000256" key="1">
    <source>
        <dbReference type="ARBA" id="ARBA00022603"/>
    </source>
</evidence>
<dbReference type="InterPro" id="IPR036282">
    <property type="entry name" value="Glutathione-S-Trfase_C_sf"/>
</dbReference>
<dbReference type="Gene3D" id="2.70.160.11">
    <property type="entry name" value="Hnrnp arginine n-methyltransferase1"/>
    <property type="match status" value="1"/>
</dbReference>
<feature type="domain" description="GST C-terminal" evidence="6">
    <location>
        <begin position="622"/>
        <end position="756"/>
    </location>
</feature>
<dbReference type="CDD" id="cd02440">
    <property type="entry name" value="AdoMet_MTases"/>
    <property type="match status" value="1"/>
</dbReference>
<dbReference type="PROSITE" id="PS50405">
    <property type="entry name" value="GST_CTER"/>
    <property type="match status" value="1"/>
</dbReference>
<dbReference type="InterPro" id="IPR047047">
    <property type="entry name" value="GST_Omega-like_C"/>
</dbReference>
<evidence type="ECO:0000313" key="7">
    <source>
        <dbReference type="EMBL" id="GMI47558.1"/>
    </source>
</evidence>
<feature type="region of interest" description="Disordered" evidence="5">
    <location>
        <begin position="1"/>
        <end position="20"/>
    </location>
</feature>
<dbReference type="PROSITE" id="PS51678">
    <property type="entry name" value="SAM_MT_PRMT"/>
    <property type="match status" value="1"/>
</dbReference>
<dbReference type="SUPFAM" id="SSF52833">
    <property type="entry name" value="Thioredoxin-like"/>
    <property type="match status" value="1"/>
</dbReference>
<dbReference type="AlphaFoldDB" id="A0A9W7GNA6"/>
<evidence type="ECO:0000256" key="4">
    <source>
        <dbReference type="PROSITE-ProRule" id="PRU01015"/>
    </source>
</evidence>